<feature type="region of interest" description="Disordered" evidence="1">
    <location>
        <begin position="83"/>
        <end position="116"/>
    </location>
</feature>
<evidence type="ECO:0000313" key="4">
    <source>
        <dbReference type="Proteomes" id="UP000501058"/>
    </source>
</evidence>
<evidence type="ECO:0000256" key="1">
    <source>
        <dbReference type="SAM" id="MobiDB-lite"/>
    </source>
</evidence>
<evidence type="ECO:0000259" key="2">
    <source>
        <dbReference type="PROSITE" id="PS51977"/>
    </source>
</evidence>
<dbReference type="PANTHER" id="PTHR30634:SF13">
    <property type="entry name" value="PROTEIN YEHF"/>
    <property type="match status" value="1"/>
</dbReference>
<dbReference type="SMART" id="SM00773">
    <property type="entry name" value="WGR"/>
    <property type="match status" value="1"/>
</dbReference>
<dbReference type="InterPro" id="IPR008893">
    <property type="entry name" value="WGR_domain"/>
</dbReference>
<dbReference type="Gene3D" id="2.20.140.10">
    <property type="entry name" value="WGR domain"/>
    <property type="match status" value="1"/>
</dbReference>
<dbReference type="KEGG" id="prv:G7070_02255"/>
<dbReference type="Pfam" id="PF13569">
    <property type="entry name" value="DUF4132"/>
    <property type="match status" value="1"/>
</dbReference>
<reference evidence="3 4" key="1">
    <citation type="submission" date="2020-03" db="EMBL/GenBank/DDBJ databases">
        <title>Propioniciclava sp. nov., isolated from Hydrophilus acuminatus.</title>
        <authorList>
            <person name="Hyun D.-W."/>
            <person name="Bae J.-W."/>
        </authorList>
    </citation>
    <scope>NUCLEOTIDE SEQUENCE [LARGE SCALE GENOMIC DNA]</scope>
    <source>
        <strain evidence="3 4">HDW11</strain>
    </source>
</reference>
<feature type="region of interest" description="Disordered" evidence="1">
    <location>
        <begin position="747"/>
        <end position="767"/>
    </location>
</feature>
<accession>A0A6G7Y3W6</accession>
<gene>
    <name evidence="3" type="ORF">G7070_02255</name>
</gene>
<dbReference type="CDD" id="cd07996">
    <property type="entry name" value="WGR_MMR_like"/>
    <property type="match status" value="1"/>
</dbReference>
<dbReference type="RefSeq" id="WP_166231647.1">
    <property type="nucleotide sequence ID" value="NZ_CP049865.1"/>
</dbReference>
<dbReference type="SUPFAM" id="SSF142921">
    <property type="entry name" value="WGR domain-like"/>
    <property type="match status" value="1"/>
</dbReference>
<dbReference type="PANTHER" id="PTHR30634">
    <property type="entry name" value="OUTER MEMBRANE LOLAB LIPOPROTEIN INSERTION APPARATUS"/>
    <property type="match status" value="1"/>
</dbReference>
<dbReference type="InterPro" id="IPR025406">
    <property type="entry name" value="DUF4132"/>
</dbReference>
<dbReference type="InterPro" id="IPR050458">
    <property type="entry name" value="LolB"/>
</dbReference>
<feature type="compositionally biased region" description="Low complexity" evidence="1">
    <location>
        <begin position="83"/>
        <end position="106"/>
    </location>
</feature>
<protein>
    <submittedName>
        <fullName evidence="3">DUF4132 domain-containing protein</fullName>
    </submittedName>
</protein>
<name>A0A6G7Y3W6_9ACTN</name>
<proteinExistence type="predicted"/>
<keyword evidence="4" id="KW-1185">Reference proteome</keyword>
<dbReference type="PROSITE" id="PS51977">
    <property type="entry name" value="WGR"/>
    <property type="match status" value="1"/>
</dbReference>
<dbReference type="EMBL" id="CP049865">
    <property type="protein sequence ID" value="QIK71321.1"/>
    <property type="molecule type" value="Genomic_DNA"/>
</dbReference>
<sequence length="1033" mass="109564">MRTFSLVEGTSDKFWNIDVDGSAVTVNYGRTGTNGQTKTTQYDTAEKARTEADKLIASKVKKGYTEGSGGGAIAPVTPTVKKAAPAPAGASTKAAAPAAAPATPAAEPEPEPEPEWAGADHLEIRLTPVDRALLAGEAMDPTPLEADALAMAADPAARRAWLGAHTHPLSDYSYDVSFDADPFEGVPTADVASWWIAFGQGQEKTWASSFYDMERFGAMRERMTFANRDADSVTTAVPARGYNLPADTIVAALSALSGPAATLKTLAAAHSHADADRDLTLPALRVLIAPQLAPAERVMPRRPDQVGHMTPVPEAYTQAVHDLAEAVLFGSPDDVRHALATVFATGSPHAALVLAAVTVLPEEAERAEWLARVALKPSTALVHRLVVFGGPAAVDTVAAWMVGDAVDKTKAVGLFKALMGTIGGPGAVPIVIRAAANPRLSGAAVAWLIAHPRELVASTAPVPAGQRDLLRTVVRELSVTRAEVMTGPVANPFVADVLADLAEEAAMPTLAASAAPDWFTAALERDDATPLHEGTLKLPTKVPAWVDALPPLVVDGMRLDDELTGTVLGCAVRGVNDPDLAPRPLVAAVRERMRGKDRDAFALPLMSAFLTNGGKPADRVWFMAAGYLGADGFVHALTPLVREWPGQSQHARAVLGLDVLAATGTDAALQAISGIANKSKFKGVQAAAQESLAKLAALRGLTVDQLEDRVVPDADLDERGTRTLSYGPRSFRVSLSPQGKAVIRDLDEDGRPVGKPRTTLPAPNSKDDAELAAAAKADFALLRKQLTEVAKIQTARLEKAIVTGRTWAGDEHAELVARHPVLNALIRPLVWQVFAADGAPEALVRVTEEQDYVTVDEETYELPDGAVLALAHPLALPDEVKDAWRAHLVDHDLIAPLEQLDRATFELPAGATGTRLQPPAGTVNPGTLVSTLERMGWRRGAPADAGVVSLLWLPFETQDRAAVLDISDGLWTGMIHESGDQKLEGLHLCTVGQAESLWYVDDRDTEWLPWQDADPLLISEVLRSMAALAEKMA</sequence>
<feature type="domain" description="WGR" evidence="2">
    <location>
        <begin position="1"/>
        <end position="83"/>
    </location>
</feature>
<evidence type="ECO:0000313" key="3">
    <source>
        <dbReference type="EMBL" id="QIK71321.1"/>
    </source>
</evidence>
<dbReference type="InterPro" id="IPR036930">
    <property type="entry name" value="WGR_dom_sf"/>
</dbReference>
<dbReference type="InterPro" id="IPR049809">
    <property type="entry name" value="YehF/YfeS-like_WGR"/>
</dbReference>
<dbReference type="AlphaFoldDB" id="A0A6G7Y3W6"/>
<dbReference type="Proteomes" id="UP000501058">
    <property type="component" value="Chromosome"/>
</dbReference>
<organism evidence="3 4">
    <name type="scientific">Propioniciclava coleopterorum</name>
    <dbReference type="NCBI Taxonomy" id="2714937"/>
    <lineage>
        <taxon>Bacteria</taxon>
        <taxon>Bacillati</taxon>
        <taxon>Actinomycetota</taxon>
        <taxon>Actinomycetes</taxon>
        <taxon>Propionibacteriales</taxon>
        <taxon>Propionibacteriaceae</taxon>
        <taxon>Propioniciclava</taxon>
    </lineage>
</organism>
<dbReference type="Pfam" id="PF05406">
    <property type="entry name" value="WGR"/>
    <property type="match status" value="1"/>
</dbReference>